<gene>
    <name evidence="1" type="ORF">B0H17DRAFT_1138249</name>
</gene>
<protein>
    <submittedName>
        <fullName evidence="1">Uncharacterized protein</fullName>
    </submittedName>
</protein>
<dbReference type="Proteomes" id="UP001221757">
    <property type="component" value="Unassembled WGS sequence"/>
</dbReference>
<evidence type="ECO:0000313" key="1">
    <source>
        <dbReference type="EMBL" id="KAJ7681647.1"/>
    </source>
</evidence>
<organism evidence="1 2">
    <name type="scientific">Mycena rosella</name>
    <name type="common">Pink bonnet</name>
    <name type="synonym">Agaricus rosellus</name>
    <dbReference type="NCBI Taxonomy" id="1033263"/>
    <lineage>
        <taxon>Eukaryota</taxon>
        <taxon>Fungi</taxon>
        <taxon>Dikarya</taxon>
        <taxon>Basidiomycota</taxon>
        <taxon>Agaricomycotina</taxon>
        <taxon>Agaricomycetes</taxon>
        <taxon>Agaricomycetidae</taxon>
        <taxon>Agaricales</taxon>
        <taxon>Marasmiineae</taxon>
        <taxon>Mycenaceae</taxon>
        <taxon>Mycena</taxon>
    </lineage>
</organism>
<dbReference type="EMBL" id="JARKIE010000115">
    <property type="protein sequence ID" value="KAJ7681647.1"/>
    <property type="molecule type" value="Genomic_DNA"/>
</dbReference>
<comment type="caution">
    <text evidence="1">The sequence shown here is derived from an EMBL/GenBank/DDBJ whole genome shotgun (WGS) entry which is preliminary data.</text>
</comment>
<accession>A0AAD7GDQ6</accession>
<name>A0AAD7GDQ6_MYCRO</name>
<evidence type="ECO:0000313" key="2">
    <source>
        <dbReference type="Proteomes" id="UP001221757"/>
    </source>
</evidence>
<proteinExistence type="predicted"/>
<dbReference type="AlphaFoldDB" id="A0AAD7GDQ6"/>
<reference evidence="1" key="1">
    <citation type="submission" date="2023-03" db="EMBL/GenBank/DDBJ databases">
        <title>Massive genome expansion in bonnet fungi (Mycena s.s.) driven by repeated elements and novel gene families across ecological guilds.</title>
        <authorList>
            <consortium name="Lawrence Berkeley National Laboratory"/>
            <person name="Harder C.B."/>
            <person name="Miyauchi S."/>
            <person name="Viragh M."/>
            <person name="Kuo A."/>
            <person name="Thoen E."/>
            <person name="Andreopoulos B."/>
            <person name="Lu D."/>
            <person name="Skrede I."/>
            <person name="Drula E."/>
            <person name="Henrissat B."/>
            <person name="Morin E."/>
            <person name="Kohler A."/>
            <person name="Barry K."/>
            <person name="LaButti K."/>
            <person name="Morin E."/>
            <person name="Salamov A."/>
            <person name="Lipzen A."/>
            <person name="Mereny Z."/>
            <person name="Hegedus B."/>
            <person name="Baldrian P."/>
            <person name="Stursova M."/>
            <person name="Weitz H."/>
            <person name="Taylor A."/>
            <person name="Grigoriev I.V."/>
            <person name="Nagy L.G."/>
            <person name="Martin F."/>
            <person name="Kauserud H."/>
        </authorList>
    </citation>
    <scope>NUCLEOTIDE SEQUENCE</scope>
    <source>
        <strain evidence="1">CBHHK067</strain>
    </source>
</reference>
<keyword evidence="2" id="KW-1185">Reference proteome</keyword>
<sequence>MSSERAQGRIGSVTVFVVARKNYGKYARHIHPPGARFSSTPFIAGYGPRDSGNFHPVQLYLGAGVRLVLPMSRGRSQMRKLLSPLAAQGALPIDILRRAILLLSETLHFSHRTAVVAKYFLNWAHRLAIGMKEQACCLLLNPDQHCVRVRAHLPAASSIGVPAPAPERAIPTDISDLMQPPAPKPPFIACTLSKT</sequence>